<dbReference type="Gene3D" id="3.50.50.60">
    <property type="entry name" value="FAD/NAD(P)-binding domain"/>
    <property type="match status" value="1"/>
</dbReference>
<dbReference type="Proteomes" id="UP000078512">
    <property type="component" value="Unassembled WGS sequence"/>
</dbReference>
<dbReference type="Pfam" id="PF01494">
    <property type="entry name" value="FAD_binding_3"/>
    <property type="match status" value="2"/>
</dbReference>
<evidence type="ECO:0000256" key="2">
    <source>
        <dbReference type="ARBA" id="ARBA00022630"/>
    </source>
</evidence>
<dbReference type="SUPFAM" id="SSF51905">
    <property type="entry name" value="FAD/NAD(P)-binding domain"/>
    <property type="match status" value="1"/>
</dbReference>
<dbReference type="OrthoDB" id="655030at2759"/>
<evidence type="ECO:0000256" key="1">
    <source>
        <dbReference type="ARBA" id="ARBA00007992"/>
    </source>
</evidence>
<evidence type="ECO:0000256" key="4">
    <source>
        <dbReference type="ARBA" id="ARBA00023002"/>
    </source>
</evidence>
<dbReference type="EMBL" id="KV442038">
    <property type="protein sequence ID" value="OAQ29962.1"/>
    <property type="molecule type" value="Genomic_DNA"/>
</dbReference>
<dbReference type="GO" id="GO:0004497">
    <property type="term" value="F:monooxygenase activity"/>
    <property type="evidence" value="ECO:0007669"/>
    <property type="project" value="InterPro"/>
</dbReference>
<proteinExistence type="inferred from homology"/>
<gene>
    <name evidence="6" type="ORF">K457DRAFT_137512</name>
</gene>
<comment type="similarity">
    <text evidence="1">Belongs to the paxM FAD-dependent monooxygenase family.</text>
</comment>
<dbReference type="PANTHER" id="PTHR47356">
    <property type="entry name" value="FAD-DEPENDENT MONOOXYGENASE ASQG-RELATED"/>
    <property type="match status" value="1"/>
</dbReference>
<keyword evidence="3" id="KW-0274">FAD</keyword>
<keyword evidence="7" id="KW-1185">Reference proteome</keyword>
<keyword evidence="2" id="KW-0285">Flavoprotein</keyword>
<feature type="domain" description="FAD-binding" evidence="5">
    <location>
        <begin position="313"/>
        <end position="397"/>
    </location>
</feature>
<evidence type="ECO:0000313" key="7">
    <source>
        <dbReference type="Proteomes" id="UP000078512"/>
    </source>
</evidence>
<evidence type="ECO:0000259" key="5">
    <source>
        <dbReference type="Pfam" id="PF01494"/>
    </source>
</evidence>
<dbReference type="AlphaFoldDB" id="A0A197JXB6"/>
<keyword evidence="4" id="KW-0560">Oxidoreductase</keyword>
<sequence>MTTTTSAKTHPGTAEPSTRPKVLIVGAGIGGMTLGMLLTKAGVPFDIYERAAAVKPLGSALFLNPTTAKIFKQCNIWDEIMNICKFTGKIQVGNEQREIEYSMDFPNQIEMFGSRGYIVARPMLYDILLREVPKERFHMNKKVTAVTQTDNGVVLHFADNTTVSGDILVGADGAYSTIRQCIYNDLRTEGRLLPLDDVPLPYSNVQLVGQTRPLDPADFPNLSISDSQFIRILGDNKPYSWTYFTTAQNTVCYGVTKFLSTTSCKQGDDYNNSEWGPEAAEAMCAEVREFPIISGGDKITTVGDLIDLTPKDLISKVMLEEKVFETWHHKRVALMGDACHKINPSGGSGANNAMHDAITLANWLNVLPDTPTTAEIEHAFEKYREERLPWVKQAYDSSLIFKVMIEANFKAYLVKLVSKYMPSWITRKMAIRMSINQPQVSFLPPAEYHGSIQPAPQASYEETLAILQERAAKTNTGESVAAAV</sequence>
<dbReference type="STRING" id="1314771.A0A197JXB6"/>
<evidence type="ECO:0000256" key="3">
    <source>
        <dbReference type="ARBA" id="ARBA00022827"/>
    </source>
</evidence>
<feature type="domain" description="FAD-binding" evidence="5">
    <location>
        <begin position="21"/>
        <end position="194"/>
    </location>
</feature>
<organism evidence="6 7">
    <name type="scientific">Linnemannia elongata AG-77</name>
    <dbReference type="NCBI Taxonomy" id="1314771"/>
    <lineage>
        <taxon>Eukaryota</taxon>
        <taxon>Fungi</taxon>
        <taxon>Fungi incertae sedis</taxon>
        <taxon>Mucoromycota</taxon>
        <taxon>Mortierellomycotina</taxon>
        <taxon>Mortierellomycetes</taxon>
        <taxon>Mortierellales</taxon>
        <taxon>Mortierellaceae</taxon>
        <taxon>Linnemannia</taxon>
    </lineage>
</organism>
<dbReference type="PANTHER" id="PTHR47356:SF2">
    <property type="entry name" value="FAD-BINDING DOMAIN-CONTAINING PROTEIN-RELATED"/>
    <property type="match status" value="1"/>
</dbReference>
<accession>A0A197JXB6</accession>
<protein>
    <submittedName>
        <fullName evidence="6">FAD/NAD(P)-binding domain-containing protein</fullName>
    </submittedName>
</protein>
<dbReference type="InterPro" id="IPR036188">
    <property type="entry name" value="FAD/NAD-bd_sf"/>
</dbReference>
<reference evidence="6 7" key="1">
    <citation type="submission" date="2016-05" db="EMBL/GenBank/DDBJ databases">
        <title>Genome sequencing reveals origins of a unique bacterial endosymbiosis in the earliest lineages of terrestrial Fungi.</title>
        <authorList>
            <consortium name="DOE Joint Genome Institute"/>
            <person name="Uehling J."/>
            <person name="Gryganskyi A."/>
            <person name="Hameed K."/>
            <person name="Tschaplinski T."/>
            <person name="Misztal P."/>
            <person name="Wu S."/>
            <person name="Desiro A."/>
            <person name="Vande Pol N."/>
            <person name="Du Z.-Y."/>
            <person name="Zienkiewicz A."/>
            <person name="Zienkiewicz K."/>
            <person name="Morin E."/>
            <person name="Tisserant E."/>
            <person name="Splivallo R."/>
            <person name="Hainaut M."/>
            <person name="Henrissat B."/>
            <person name="Ohm R."/>
            <person name="Kuo A."/>
            <person name="Yan J."/>
            <person name="Lipzen A."/>
            <person name="Nolan M."/>
            <person name="Labutti K."/>
            <person name="Barry K."/>
            <person name="Goldstein A."/>
            <person name="Labbe J."/>
            <person name="Schadt C."/>
            <person name="Tuskan G."/>
            <person name="Grigoriev I."/>
            <person name="Martin F."/>
            <person name="Vilgalys R."/>
            <person name="Bonito G."/>
        </authorList>
    </citation>
    <scope>NUCLEOTIDE SEQUENCE [LARGE SCALE GENOMIC DNA]</scope>
    <source>
        <strain evidence="6 7">AG-77</strain>
    </source>
</reference>
<evidence type="ECO:0000313" key="6">
    <source>
        <dbReference type="EMBL" id="OAQ29962.1"/>
    </source>
</evidence>
<dbReference type="InterPro" id="IPR050562">
    <property type="entry name" value="FAD_mOase_fung"/>
</dbReference>
<name>A0A197JXB6_9FUNG</name>
<dbReference type="GO" id="GO:0071949">
    <property type="term" value="F:FAD binding"/>
    <property type="evidence" value="ECO:0007669"/>
    <property type="project" value="InterPro"/>
</dbReference>
<dbReference type="PRINTS" id="PR00420">
    <property type="entry name" value="RNGMNOXGNASE"/>
</dbReference>
<dbReference type="InterPro" id="IPR002938">
    <property type="entry name" value="FAD-bd"/>
</dbReference>